<feature type="region of interest" description="Disordered" evidence="1">
    <location>
        <begin position="96"/>
        <end position="187"/>
    </location>
</feature>
<sequence>MDRAGESAADESSGENVTDEEFADEISKFEPYLITNSPEPTENDDGELLVTSSPKVEEKGRTKDEKFLKPVSTFAKLARVRETLIEDTPSNTVAKPTIVEAKKTTSAGSTESLDKVLTPDLEEELPPLNSSNEKTPFKSAVVSKGMPSSRTSEKKALKSSAKELFKRTWRPSVPRGPPRVHIQTKNPKQYFGASNYKIHEKDHKNTEFFTSGGNSSRQGLPKKPRYCFEYLIKLRNVK</sequence>
<proteinExistence type="predicted"/>
<keyword evidence="3" id="KW-1185">Reference proteome</keyword>
<evidence type="ECO:0000313" key="3">
    <source>
        <dbReference type="Proteomes" id="UP000270094"/>
    </source>
</evidence>
<feature type="region of interest" description="Disordered" evidence="1">
    <location>
        <begin position="1"/>
        <end position="64"/>
    </location>
</feature>
<dbReference type="Proteomes" id="UP000270094">
    <property type="component" value="Unassembled WGS sequence"/>
</dbReference>
<feature type="compositionally biased region" description="Basic and acidic residues" evidence="1">
    <location>
        <begin position="55"/>
        <end position="64"/>
    </location>
</feature>
<evidence type="ECO:0000256" key="1">
    <source>
        <dbReference type="SAM" id="MobiDB-lite"/>
    </source>
</evidence>
<reference evidence="2 3" key="1">
    <citation type="submission" date="2018-11" db="EMBL/GenBank/DDBJ databases">
        <authorList>
            <consortium name="Pathogen Informatics"/>
        </authorList>
    </citation>
    <scope>NUCLEOTIDE SEQUENCE [LARGE SCALE GENOMIC DNA]</scope>
</reference>
<organism evidence="2 3">
    <name type="scientific">Strongylus vulgaris</name>
    <name type="common">Blood worm</name>
    <dbReference type="NCBI Taxonomy" id="40348"/>
    <lineage>
        <taxon>Eukaryota</taxon>
        <taxon>Metazoa</taxon>
        <taxon>Ecdysozoa</taxon>
        <taxon>Nematoda</taxon>
        <taxon>Chromadorea</taxon>
        <taxon>Rhabditida</taxon>
        <taxon>Rhabditina</taxon>
        <taxon>Rhabditomorpha</taxon>
        <taxon>Strongyloidea</taxon>
        <taxon>Strongylidae</taxon>
        <taxon>Strongylus</taxon>
    </lineage>
</organism>
<protein>
    <submittedName>
        <fullName evidence="2">Uncharacterized protein</fullName>
    </submittedName>
</protein>
<gene>
    <name evidence="2" type="ORF">SVUK_LOCUS8435</name>
</gene>
<dbReference type="AlphaFoldDB" id="A0A3P7JBC0"/>
<evidence type="ECO:0000313" key="2">
    <source>
        <dbReference type="EMBL" id="VDM73437.1"/>
    </source>
</evidence>
<accession>A0A3P7JBC0</accession>
<feature type="compositionally biased region" description="Acidic residues" evidence="1">
    <location>
        <begin position="8"/>
        <end position="24"/>
    </location>
</feature>
<dbReference type="EMBL" id="UYYB01030644">
    <property type="protein sequence ID" value="VDM73437.1"/>
    <property type="molecule type" value="Genomic_DNA"/>
</dbReference>
<feature type="compositionally biased region" description="Basic and acidic residues" evidence="1">
    <location>
        <begin position="151"/>
        <end position="166"/>
    </location>
</feature>
<name>A0A3P7JBC0_STRVU</name>